<accession>A0A8T9SWI0</accession>
<feature type="transmembrane region" description="Helical" evidence="1">
    <location>
        <begin position="76"/>
        <end position="98"/>
    </location>
</feature>
<name>A0A8T9SWI0_9BACT</name>
<feature type="transmembrane region" description="Helical" evidence="1">
    <location>
        <begin position="47"/>
        <end position="69"/>
    </location>
</feature>
<organism evidence="2 3">
    <name type="scientific">Hymenobacter aerilatus</name>
    <dbReference type="NCBI Taxonomy" id="2932251"/>
    <lineage>
        <taxon>Bacteria</taxon>
        <taxon>Pseudomonadati</taxon>
        <taxon>Bacteroidota</taxon>
        <taxon>Cytophagia</taxon>
        <taxon>Cytophagales</taxon>
        <taxon>Hymenobacteraceae</taxon>
        <taxon>Hymenobacter</taxon>
    </lineage>
</organism>
<evidence type="ECO:0000313" key="2">
    <source>
        <dbReference type="EMBL" id="UOR06195.1"/>
    </source>
</evidence>
<evidence type="ECO:0000256" key="1">
    <source>
        <dbReference type="SAM" id="Phobius"/>
    </source>
</evidence>
<evidence type="ECO:0000313" key="3">
    <source>
        <dbReference type="Proteomes" id="UP000829925"/>
    </source>
</evidence>
<keyword evidence="1" id="KW-0812">Transmembrane</keyword>
<keyword evidence="1" id="KW-1133">Transmembrane helix</keyword>
<dbReference type="EMBL" id="CP095053">
    <property type="protein sequence ID" value="UOR06195.1"/>
    <property type="molecule type" value="Genomic_DNA"/>
</dbReference>
<dbReference type="RefSeq" id="WP_245095080.1">
    <property type="nucleotide sequence ID" value="NZ_CP095053.1"/>
</dbReference>
<dbReference type="Proteomes" id="UP000829925">
    <property type="component" value="Chromosome"/>
</dbReference>
<sequence length="131" mass="14912">MEVQLKIIGGLLVVLALLHAGFPRYFKWSDELQPLSPINRQMMYVHTLFVAFTVLLMGVLCLGFAAELVHTPLGRVVALGLGIFWLLRLLIQFFGYSATLWRGKYFETTVHIVFALLWTYITTVFFLVAMG</sequence>
<dbReference type="KEGG" id="haei:MUN82_03650"/>
<keyword evidence="3" id="KW-1185">Reference proteome</keyword>
<gene>
    <name evidence="2" type="ORF">MUN82_03650</name>
</gene>
<reference evidence="2 3" key="1">
    <citation type="submission" date="2022-04" db="EMBL/GenBank/DDBJ databases">
        <title>Hymenobacter sp. isolated from the air.</title>
        <authorList>
            <person name="Won M."/>
            <person name="Lee C.-M."/>
            <person name="Woen H.-Y."/>
            <person name="Kwon S.-W."/>
        </authorList>
    </citation>
    <scope>NUCLEOTIDE SEQUENCE [LARGE SCALE GENOMIC DNA]</scope>
    <source>
        <strain evidence="3">5413 J-13</strain>
    </source>
</reference>
<feature type="transmembrane region" description="Helical" evidence="1">
    <location>
        <begin position="110"/>
        <end position="130"/>
    </location>
</feature>
<dbReference type="AlphaFoldDB" id="A0A8T9SWI0"/>
<proteinExistence type="predicted"/>
<protein>
    <submittedName>
        <fullName evidence="2">Uncharacterized protein</fullName>
    </submittedName>
</protein>
<keyword evidence="1" id="KW-0472">Membrane</keyword>